<feature type="region of interest" description="Disordered" evidence="1">
    <location>
        <begin position="856"/>
        <end position="876"/>
    </location>
</feature>
<feature type="region of interest" description="Disordered" evidence="1">
    <location>
        <begin position="1"/>
        <end position="254"/>
    </location>
</feature>
<keyword evidence="2" id="KW-0812">Transmembrane</keyword>
<feature type="compositionally biased region" description="Polar residues" evidence="1">
    <location>
        <begin position="793"/>
        <end position="807"/>
    </location>
</feature>
<feature type="compositionally biased region" description="Polar residues" evidence="1">
    <location>
        <begin position="141"/>
        <end position="151"/>
    </location>
</feature>
<evidence type="ECO:0000313" key="3">
    <source>
        <dbReference type="EMBL" id="KAK3328934.1"/>
    </source>
</evidence>
<feature type="region of interest" description="Disordered" evidence="1">
    <location>
        <begin position="725"/>
        <end position="747"/>
    </location>
</feature>
<organism evidence="3 4">
    <name type="scientific">Apodospora peruviana</name>
    <dbReference type="NCBI Taxonomy" id="516989"/>
    <lineage>
        <taxon>Eukaryota</taxon>
        <taxon>Fungi</taxon>
        <taxon>Dikarya</taxon>
        <taxon>Ascomycota</taxon>
        <taxon>Pezizomycotina</taxon>
        <taxon>Sordariomycetes</taxon>
        <taxon>Sordariomycetidae</taxon>
        <taxon>Sordariales</taxon>
        <taxon>Lasiosphaeriaceae</taxon>
        <taxon>Apodospora</taxon>
    </lineage>
</organism>
<feature type="region of interest" description="Disordered" evidence="1">
    <location>
        <begin position="772"/>
        <end position="811"/>
    </location>
</feature>
<protein>
    <submittedName>
        <fullName evidence="3">Uncharacterized protein</fullName>
    </submittedName>
</protein>
<keyword evidence="2" id="KW-1133">Transmembrane helix</keyword>
<accession>A0AAE0IPT1</accession>
<dbReference type="AlphaFoldDB" id="A0AAE0IPT1"/>
<name>A0AAE0IPT1_9PEZI</name>
<keyword evidence="2" id="KW-0472">Membrane</keyword>
<reference evidence="3" key="2">
    <citation type="submission" date="2023-06" db="EMBL/GenBank/DDBJ databases">
        <authorList>
            <consortium name="Lawrence Berkeley National Laboratory"/>
            <person name="Haridas S."/>
            <person name="Hensen N."/>
            <person name="Bonometti L."/>
            <person name="Westerberg I."/>
            <person name="Brannstrom I.O."/>
            <person name="Guillou S."/>
            <person name="Cros-Aarteil S."/>
            <person name="Calhoun S."/>
            <person name="Kuo A."/>
            <person name="Mondo S."/>
            <person name="Pangilinan J."/>
            <person name="Riley R."/>
            <person name="Labutti K."/>
            <person name="Andreopoulos B."/>
            <person name="Lipzen A."/>
            <person name="Chen C."/>
            <person name="Yanf M."/>
            <person name="Daum C."/>
            <person name="Ng V."/>
            <person name="Clum A."/>
            <person name="Steindorff A."/>
            <person name="Ohm R."/>
            <person name="Martin F."/>
            <person name="Silar P."/>
            <person name="Natvig D."/>
            <person name="Lalanne C."/>
            <person name="Gautier V."/>
            <person name="Ament-Velasquez S.L."/>
            <person name="Kruys A."/>
            <person name="Hutchinson M.I."/>
            <person name="Powell A.J."/>
            <person name="Barry K."/>
            <person name="Miller A.N."/>
            <person name="Grigoriev I.V."/>
            <person name="Debuchy R."/>
            <person name="Gladieux P."/>
            <person name="Thoren M.H."/>
            <person name="Johannesson H."/>
        </authorList>
    </citation>
    <scope>NUCLEOTIDE SEQUENCE</scope>
    <source>
        <strain evidence="3">CBS 118394</strain>
    </source>
</reference>
<evidence type="ECO:0000256" key="1">
    <source>
        <dbReference type="SAM" id="MobiDB-lite"/>
    </source>
</evidence>
<feature type="compositionally biased region" description="Low complexity" evidence="1">
    <location>
        <begin position="79"/>
        <end position="95"/>
    </location>
</feature>
<proteinExistence type="predicted"/>
<feature type="compositionally biased region" description="Polar residues" evidence="1">
    <location>
        <begin position="856"/>
        <end position="866"/>
    </location>
</feature>
<keyword evidence="4" id="KW-1185">Reference proteome</keyword>
<comment type="caution">
    <text evidence="3">The sequence shown here is derived from an EMBL/GenBank/DDBJ whole genome shotgun (WGS) entry which is preliminary data.</text>
</comment>
<feature type="transmembrane region" description="Helical" evidence="2">
    <location>
        <begin position="996"/>
        <end position="1018"/>
    </location>
</feature>
<gene>
    <name evidence="3" type="ORF">B0H66DRAFT_7269</name>
</gene>
<feature type="region of interest" description="Disordered" evidence="1">
    <location>
        <begin position="888"/>
        <end position="909"/>
    </location>
</feature>
<feature type="compositionally biased region" description="Polar residues" evidence="1">
    <location>
        <begin position="162"/>
        <end position="188"/>
    </location>
</feature>
<evidence type="ECO:0000313" key="4">
    <source>
        <dbReference type="Proteomes" id="UP001283341"/>
    </source>
</evidence>
<feature type="compositionally biased region" description="Polar residues" evidence="1">
    <location>
        <begin position="68"/>
        <end position="77"/>
    </location>
</feature>
<feature type="region of interest" description="Disordered" evidence="1">
    <location>
        <begin position="282"/>
        <end position="342"/>
    </location>
</feature>
<feature type="compositionally biased region" description="Polar residues" evidence="1">
    <location>
        <begin position="282"/>
        <end position="311"/>
    </location>
</feature>
<feature type="transmembrane region" description="Helical" evidence="2">
    <location>
        <begin position="1042"/>
        <end position="1065"/>
    </location>
</feature>
<reference evidence="3" key="1">
    <citation type="journal article" date="2023" name="Mol. Phylogenet. Evol.">
        <title>Genome-scale phylogeny and comparative genomics of the fungal order Sordariales.</title>
        <authorList>
            <person name="Hensen N."/>
            <person name="Bonometti L."/>
            <person name="Westerberg I."/>
            <person name="Brannstrom I.O."/>
            <person name="Guillou S."/>
            <person name="Cros-Aarteil S."/>
            <person name="Calhoun S."/>
            <person name="Haridas S."/>
            <person name="Kuo A."/>
            <person name="Mondo S."/>
            <person name="Pangilinan J."/>
            <person name="Riley R."/>
            <person name="LaButti K."/>
            <person name="Andreopoulos B."/>
            <person name="Lipzen A."/>
            <person name="Chen C."/>
            <person name="Yan M."/>
            <person name="Daum C."/>
            <person name="Ng V."/>
            <person name="Clum A."/>
            <person name="Steindorff A."/>
            <person name="Ohm R.A."/>
            <person name="Martin F."/>
            <person name="Silar P."/>
            <person name="Natvig D.O."/>
            <person name="Lalanne C."/>
            <person name="Gautier V."/>
            <person name="Ament-Velasquez S.L."/>
            <person name="Kruys A."/>
            <person name="Hutchinson M.I."/>
            <person name="Powell A.J."/>
            <person name="Barry K."/>
            <person name="Miller A.N."/>
            <person name="Grigoriev I.V."/>
            <person name="Debuchy R."/>
            <person name="Gladieux P."/>
            <person name="Hiltunen Thoren M."/>
            <person name="Johannesson H."/>
        </authorList>
    </citation>
    <scope>NUCLEOTIDE SEQUENCE</scope>
    <source>
        <strain evidence="3">CBS 118394</strain>
    </source>
</reference>
<dbReference type="Proteomes" id="UP001283341">
    <property type="component" value="Unassembled WGS sequence"/>
</dbReference>
<dbReference type="EMBL" id="JAUEDM010000001">
    <property type="protein sequence ID" value="KAK3328934.1"/>
    <property type="molecule type" value="Genomic_DNA"/>
</dbReference>
<feature type="compositionally biased region" description="Polar residues" evidence="1">
    <location>
        <begin position="727"/>
        <end position="740"/>
    </location>
</feature>
<sequence length="1073" mass="115567">MPGSLDPGLGAGDLLSKPWASPESSMEALPSRGKRSVTPTTKPTPKGHKFTNLDEAHQAITSRLAPRSASNNSNPLTPSLGSSGSVASSVDAFSSTRPSDRVPTAQHMELARANHPVNGRNLTLPYAPTSPTTGHGGHPLSSLSPQPSDATSAFPGGFGIATDNTDQSVGNKDSSASRAPRETGSTVENIYKQYLPSESSSSAAGFKAIASGEAASCPKSPATSVHDDGNDANYRLGGSENLQSPRIKKMAGGLDSGKNRWQLYFSPSTAPEVPLPELPSVQNATQQSAGETSSNQAQHSSTEQSVMSISDSRALLNGAGEGSRDFESNPPATKHASLNGLGLLPTRGQSFKNRMTIDGVGSVGSFSGLPMNSAQHILFRDRQNHASFMSQTGLPSAGFSTGGLTSDSDDDPFRYDRGSYNMFLQPSREREISVALHRVSSGTAPESKGELYSPSPSPPPLFVPPPGPSLPVQGATEISNEIPKSTNPFRNKPNLQFYQTSVVNHAWDAESEPNQIKISVQPSRIHTPQIPQVNQPVGLSLGEHLHDLKNERSGGMGANILSEGGDWETVGTEVGQFDSNRACASGTGFTGSRVIKTTGSSIADYSDDGRFIPASFSDETFISSDRILQHPMPGNASNSQHLRTLKDTGRPIFLPKARIHRVNGYPQDSIRTFTAASGYSGSSVSRYLAEKFSNPLRSNSFAKRRQNWANPYENLEGSKFDFRDSRGSANSVAFQPTSAAPTDMRREKPGLNAELTTEPKPVVKIAIDTAKAKQSRYARTNQQPPKTPVPDESFTTGQEKSYLQSEGSLGPESPVQFSFPLIPLHEAARREALRRASGEDLSFVSNTTRTRMNSSFISSKATQKSTPPTPFGLVTKPLPVHARRPITPFGDPEEPGGLSISSTPPAPGRTVFPRSCRNPFSSIHDSVRSSSTFQAPVSAYSPPHLWPRDRRGYLRRHSANSDPEIRDLADMNFASAFGIPSEDASLSWEARRRRQFYYYLICVLCILPFFAVLAYFGAFDSALSWLTKGETGRLNRRQRRNILVLAVVISVLWFCVVVVVATIVATRGKNIPL</sequence>
<evidence type="ECO:0000256" key="2">
    <source>
        <dbReference type="SAM" id="Phobius"/>
    </source>
</evidence>